<evidence type="ECO:0000313" key="10">
    <source>
        <dbReference type="Proteomes" id="UP000695007"/>
    </source>
</evidence>
<sequence>MSNKPKQVLIIEPQNELRFRGPFTGTPIASYLKLKNQTSDQKIYFKIKTTVPRKYCVRPNSGLIKAKEECEVAVCLQPYNFDPKEKSKHKFMVQTYTVPEDDPDENVQEIWKDIKSDKFVDTKLKCIFENSGSTSTISKAKRTSKPDLNSTDGKSKINDDGLKSSPKAMNEVEEKFLQASQEVNRLRLEENNLREENLFLKEDVMKWKHAAMDNDTLLTSIPGLTSHPRNPLVMSTNSIIIAVIMVVIGYILGKFI</sequence>
<accession>A0AAJ6VK53</accession>
<keyword evidence="10" id="KW-1185">Reference proteome</keyword>
<organism evidence="10 11">
    <name type="scientific">Ceratosolen solmsi marchali</name>
    <dbReference type="NCBI Taxonomy" id="326594"/>
    <lineage>
        <taxon>Eukaryota</taxon>
        <taxon>Metazoa</taxon>
        <taxon>Ecdysozoa</taxon>
        <taxon>Arthropoda</taxon>
        <taxon>Hexapoda</taxon>
        <taxon>Insecta</taxon>
        <taxon>Pterygota</taxon>
        <taxon>Neoptera</taxon>
        <taxon>Endopterygota</taxon>
        <taxon>Hymenoptera</taxon>
        <taxon>Apocrita</taxon>
        <taxon>Proctotrupomorpha</taxon>
        <taxon>Chalcidoidea</taxon>
        <taxon>Agaonidae</taxon>
        <taxon>Agaoninae</taxon>
        <taxon>Ceratosolen</taxon>
    </lineage>
</organism>
<feature type="compositionally biased region" description="Basic and acidic residues" evidence="7">
    <location>
        <begin position="153"/>
        <end position="162"/>
    </location>
</feature>
<evidence type="ECO:0000256" key="7">
    <source>
        <dbReference type="SAM" id="MobiDB-lite"/>
    </source>
</evidence>
<feature type="domain" description="MSP" evidence="9">
    <location>
        <begin position="8"/>
        <end position="129"/>
    </location>
</feature>
<dbReference type="RefSeq" id="XP_011494724.1">
    <property type="nucleotide sequence ID" value="XM_011496422.1"/>
</dbReference>
<dbReference type="AlphaFoldDB" id="A0AAJ6VK53"/>
<evidence type="ECO:0000256" key="5">
    <source>
        <dbReference type="ARBA" id="ARBA00023136"/>
    </source>
</evidence>
<gene>
    <name evidence="11" type="primary">LOC105359756</name>
</gene>
<comment type="subcellular location">
    <subcellularLocation>
        <location evidence="1">Membrane</location>
        <topology evidence="1">Single-pass type IV membrane protein</topology>
    </subcellularLocation>
</comment>
<evidence type="ECO:0000256" key="2">
    <source>
        <dbReference type="ARBA" id="ARBA00008932"/>
    </source>
</evidence>
<proteinExistence type="inferred from homology"/>
<dbReference type="Proteomes" id="UP000695007">
    <property type="component" value="Unplaced"/>
</dbReference>
<keyword evidence="5 8" id="KW-0472">Membrane</keyword>
<dbReference type="InterPro" id="IPR013783">
    <property type="entry name" value="Ig-like_fold"/>
</dbReference>
<dbReference type="PANTHER" id="PTHR10809:SF6">
    <property type="entry name" value="AT11025P-RELATED"/>
    <property type="match status" value="1"/>
</dbReference>
<dbReference type="Pfam" id="PF00635">
    <property type="entry name" value="Motile_Sperm"/>
    <property type="match status" value="1"/>
</dbReference>
<dbReference type="InterPro" id="IPR000535">
    <property type="entry name" value="MSP_dom"/>
</dbReference>
<dbReference type="CTD" id="31349"/>
<evidence type="ECO:0000256" key="6">
    <source>
        <dbReference type="SAM" id="Coils"/>
    </source>
</evidence>
<dbReference type="GO" id="GO:0033149">
    <property type="term" value="F:FFAT motif binding"/>
    <property type="evidence" value="ECO:0007669"/>
    <property type="project" value="TreeGrafter"/>
</dbReference>
<dbReference type="GO" id="GO:0061817">
    <property type="term" value="P:endoplasmic reticulum-plasma membrane tethering"/>
    <property type="evidence" value="ECO:0007669"/>
    <property type="project" value="TreeGrafter"/>
</dbReference>
<dbReference type="GO" id="GO:0005789">
    <property type="term" value="C:endoplasmic reticulum membrane"/>
    <property type="evidence" value="ECO:0007669"/>
    <property type="project" value="InterPro"/>
</dbReference>
<dbReference type="InterPro" id="IPR016763">
    <property type="entry name" value="VAP"/>
</dbReference>
<dbReference type="GO" id="GO:0005886">
    <property type="term" value="C:plasma membrane"/>
    <property type="evidence" value="ECO:0007669"/>
    <property type="project" value="TreeGrafter"/>
</dbReference>
<evidence type="ECO:0000256" key="1">
    <source>
        <dbReference type="ARBA" id="ARBA00004211"/>
    </source>
</evidence>
<dbReference type="KEGG" id="csol:105359756"/>
<keyword evidence="4 8" id="KW-1133">Transmembrane helix</keyword>
<keyword evidence="3 8" id="KW-0812">Transmembrane</keyword>
<dbReference type="Gene3D" id="2.60.40.10">
    <property type="entry name" value="Immunoglobulins"/>
    <property type="match status" value="1"/>
</dbReference>
<dbReference type="SUPFAM" id="SSF49354">
    <property type="entry name" value="PapD-like"/>
    <property type="match status" value="1"/>
</dbReference>
<dbReference type="PIRSF" id="PIRSF019693">
    <property type="entry name" value="VAMP-associated"/>
    <property type="match status" value="1"/>
</dbReference>
<feature type="transmembrane region" description="Helical" evidence="8">
    <location>
        <begin position="232"/>
        <end position="252"/>
    </location>
</feature>
<evidence type="ECO:0000259" key="9">
    <source>
        <dbReference type="PROSITE" id="PS50202"/>
    </source>
</evidence>
<evidence type="ECO:0000256" key="4">
    <source>
        <dbReference type="ARBA" id="ARBA00022989"/>
    </source>
</evidence>
<dbReference type="GeneID" id="105359756"/>
<protein>
    <submittedName>
        <fullName evidence="11">Vesicle-associated membrane protein-associated protein A-like</fullName>
    </submittedName>
</protein>
<dbReference type="PANTHER" id="PTHR10809">
    <property type="entry name" value="VESICLE-ASSOCIATED MEMBRANE PROTEIN-ASSOCIATED PROTEIN"/>
    <property type="match status" value="1"/>
</dbReference>
<dbReference type="GO" id="GO:0090158">
    <property type="term" value="P:endoplasmic reticulum membrane organization"/>
    <property type="evidence" value="ECO:0007669"/>
    <property type="project" value="TreeGrafter"/>
</dbReference>
<dbReference type="InterPro" id="IPR008962">
    <property type="entry name" value="PapD-like_sf"/>
</dbReference>
<comment type="similarity">
    <text evidence="2">Belongs to the VAMP-associated protein (VAP) (TC 9.B.17) family.</text>
</comment>
<dbReference type="PROSITE" id="PS50202">
    <property type="entry name" value="MSP"/>
    <property type="match status" value="1"/>
</dbReference>
<evidence type="ECO:0000256" key="3">
    <source>
        <dbReference type="ARBA" id="ARBA00022692"/>
    </source>
</evidence>
<name>A0AAJ6VK53_9HYME</name>
<evidence type="ECO:0000256" key="8">
    <source>
        <dbReference type="SAM" id="Phobius"/>
    </source>
</evidence>
<feature type="region of interest" description="Disordered" evidence="7">
    <location>
        <begin position="137"/>
        <end position="165"/>
    </location>
</feature>
<reference evidence="11" key="1">
    <citation type="submission" date="2025-08" db="UniProtKB">
        <authorList>
            <consortium name="RefSeq"/>
        </authorList>
    </citation>
    <scope>IDENTIFICATION</scope>
</reference>
<keyword evidence="6" id="KW-0175">Coiled coil</keyword>
<evidence type="ECO:0000313" key="11">
    <source>
        <dbReference type="RefSeq" id="XP_011494724.1"/>
    </source>
</evidence>
<feature type="coiled-coil region" evidence="6">
    <location>
        <begin position="169"/>
        <end position="203"/>
    </location>
</feature>